<dbReference type="CDD" id="cd07023">
    <property type="entry name" value="S49_Sppa_N_C"/>
    <property type="match status" value="1"/>
</dbReference>
<evidence type="ECO:0000256" key="4">
    <source>
        <dbReference type="ARBA" id="ARBA00022670"/>
    </source>
</evidence>
<evidence type="ECO:0000256" key="7">
    <source>
        <dbReference type="ARBA" id="ARBA00022825"/>
    </source>
</evidence>
<feature type="domain" description="Peptidase S49" evidence="12">
    <location>
        <begin position="166"/>
        <end position="311"/>
    </location>
</feature>
<dbReference type="InterPro" id="IPR029045">
    <property type="entry name" value="ClpP/crotonase-like_dom_sf"/>
</dbReference>
<evidence type="ECO:0000256" key="3">
    <source>
        <dbReference type="ARBA" id="ARBA00022475"/>
    </source>
</evidence>
<dbReference type="GO" id="GO:0006508">
    <property type="term" value="P:proteolysis"/>
    <property type="evidence" value="ECO:0007669"/>
    <property type="project" value="UniProtKB-KW"/>
</dbReference>
<evidence type="ECO:0000259" key="12">
    <source>
        <dbReference type="Pfam" id="PF01343"/>
    </source>
</evidence>
<accession>A0A316G0W7</accession>
<dbReference type="PANTHER" id="PTHR42987">
    <property type="entry name" value="PEPTIDASE S49"/>
    <property type="match status" value="1"/>
</dbReference>
<dbReference type="RefSeq" id="WP_109761668.1">
    <property type="nucleotide sequence ID" value="NZ_QGGU01000001.1"/>
</dbReference>
<dbReference type="InterPro" id="IPR013703">
    <property type="entry name" value="Peptidase_S49_N_proteobac"/>
</dbReference>
<evidence type="ECO:0000256" key="1">
    <source>
        <dbReference type="ARBA" id="ARBA00004236"/>
    </source>
</evidence>
<evidence type="ECO:0000256" key="9">
    <source>
        <dbReference type="ARBA" id="ARBA00023136"/>
    </source>
</evidence>
<dbReference type="InterPro" id="IPR047272">
    <property type="entry name" value="S49_SppA_C"/>
</dbReference>
<keyword evidence="8 11" id="KW-1133">Transmembrane helix</keyword>
<feature type="domain" description="Peptidase S49 N-terminal proteobacteria" evidence="13">
    <location>
        <begin position="2"/>
        <end position="162"/>
    </location>
</feature>
<gene>
    <name evidence="14" type="ORF">C8D97_101415</name>
</gene>
<feature type="region of interest" description="Disordered" evidence="10">
    <location>
        <begin position="64"/>
        <end position="99"/>
    </location>
</feature>
<proteinExistence type="inferred from homology"/>
<feature type="compositionally biased region" description="Basic and acidic residues" evidence="10">
    <location>
        <begin position="64"/>
        <end position="84"/>
    </location>
</feature>
<dbReference type="Pfam" id="PF01343">
    <property type="entry name" value="Peptidase_S49"/>
    <property type="match status" value="1"/>
</dbReference>
<evidence type="ECO:0000256" key="11">
    <source>
        <dbReference type="SAM" id="Phobius"/>
    </source>
</evidence>
<sequence length="355" mass="39974">MEFLLDLGLFLAKTVTIVVAIVVVIGVIVSAGLKNKHQQQSGQIQVSSLSDELDDLEDDVRQETMSKDEYKQYHKAKKEQDKKQQKARKKQLKKSDDESSSTEKSRLFVIDFDGDIQASSVENLREEVTAVLSVANEKDEVLIRLESAGGMVHSYGLAASQLERVRRNGLKLHVAVDKVAASGGYMMACIGEHIMAAPFAIIGSIGVLGQLPNFSRLLKHNKIDYEQHTAGEFKRTLTMFGENNDKAREKFREELEQTHVLFKEFIQQNRADLDIDKVATGEHWYGTQAKALNLVDEIKTSDDFVVERAKQGDVFKVKYEIKKPLSERLPLAIFGSLQNSLLSFLQKADTHKMFK</sequence>
<evidence type="ECO:0000256" key="2">
    <source>
        <dbReference type="ARBA" id="ARBA00008683"/>
    </source>
</evidence>
<comment type="similarity">
    <text evidence="2">Belongs to the peptidase S49 family.</text>
</comment>
<dbReference type="Proteomes" id="UP000245790">
    <property type="component" value="Unassembled WGS sequence"/>
</dbReference>
<dbReference type="PANTHER" id="PTHR42987:SF4">
    <property type="entry name" value="PROTEASE SOHB-RELATED"/>
    <property type="match status" value="1"/>
</dbReference>
<dbReference type="GO" id="GO:0004252">
    <property type="term" value="F:serine-type endopeptidase activity"/>
    <property type="evidence" value="ECO:0007669"/>
    <property type="project" value="InterPro"/>
</dbReference>
<keyword evidence="7" id="KW-0720">Serine protease</keyword>
<evidence type="ECO:0000256" key="8">
    <source>
        <dbReference type="ARBA" id="ARBA00022989"/>
    </source>
</evidence>
<comment type="subcellular location">
    <subcellularLocation>
        <location evidence="1">Cell membrane</location>
    </subcellularLocation>
</comment>
<name>A0A316G0W7_9GAMM</name>
<evidence type="ECO:0000313" key="15">
    <source>
        <dbReference type="Proteomes" id="UP000245790"/>
    </source>
</evidence>
<keyword evidence="4" id="KW-0645">Protease</keyword>
<comment type="caution">
    <text evidence="14">The sequence shown here is derived from an EMBL/GenBank/DDBJ whole genome shotgun (WGS) entry which is preliminary data.</text>
</comment>
<dbReference type="Gene3D" id="6.20.330.10">
    <property type="match status" value="1"/>
</dbReference>
<dbReference type="GO" id="GO:0005886">
    <property type="term" value="C:plasma membrane"/>
    <property type="evidence" value="ECO:0007669"/>
    <property type="project" value="UniProtKB-SubCell"/>
</dbReference>
<dbReference type="SUPFAM" id="SSF52096">
    <property type="entry name" value="ClpP/crotonase"/>
    <property type="match status" value="1"/>
</dbReference>
<keyword evidence="3" id="KW-1003">Cell membrane</keyword>
<dbReference type="Gene3D" id="3.90.226.10">
    <property type="entry name" value="2-enoyl-CoA Hydratase, Chain A, domain 1"/>
    <property type="match status" value="1"/>
</dbReference>
<organism evidence="14 15">
    <name type="scientific">Pleionea mediterranea</name>
    <dbReference type="NCBI Taxonomy" id="523701"/>
    <lineage>
        <taxon>Bacteria</taxon>
        <taxon>Pseudomonadati</taxon>
        <taxon>Pseudomonadota</taxon>
        <taxon>Gammaproteobacteria</taxon>
        <taxon>Oceanospirillales</taxon>
        <taxon>Pleioneaceae</taxon>
        <taxon>Pleionea</taxon>
    </lineage>
</organism>
<dbReference type="Pfam" id="PF08496">
    <property type="entry name" value="Peptidase_S49_N"/>
    <property type="match status" value="1"/>
</dbReference>
<keyword evidence="9 11" id="KW-0472">Membrane</keyword>
<reference evidence="14 15" key="1">
    <citation type="submission" date="2018-05" db="EMBL/GenBank/DDBJ databases">
        <title>Genomic Encyclopedia of Type Strains, Phase IV (KMG-IV): sequencing the most valuable type-strain genomes for metagenomic binning, comparative biology and taxonomic classification.</title>
        <authorList>
            <person name="Goeker M."/>
        </authorList>
    </citation>
    <scope>NUCLEOTIDE SEQUENCE [LARGE SCALE GENOMIC DNA]</scope>
    <source>
        <strain evidence="14 15">DSM 25350</strain>
    </source>
</reference>
<dbReference type="AlphaFoldDB" id="A0A316G0W7"/>
<dbReference type="InterPro" id="IPR002142">
    <property type="entry name" value="Peptidase_S49"/>
</dbReference>
<protein>
    <submittedName>
        <fullName evidence="14">Inner membrane peptidase</fullName>
    </submittedName>
</protein>
<evidence type="ECO:0000259" key="13">
    <source>
        <dbReference type="Pfam" id="PF08496"/>
    </source>
</evidence>
<dbReference type="NCBIfam" id="NF008745">
    <property type="entry name" value="PRK11778.1"/>
    <property type="match status" value="1"/>
</dbReference>
<dbReference type="OrthoDB" id="5614232at2"/>
<evidence type="ECO:0000313" key="14">
    <source>
        <dbReference type="EMBL" id="PWK54561.1"/>
    </source>
</evidence>
<evidence type="ECO:0000256" key="6">
    <source>
        <dbReference type="ARBA" id="ARBA00022801"/>
    </source>
</evidence>
<feature type="transmembrane region" description="Helical" evidence="11">
    <location>
        <begin position="12"/>
        <end position="33"/>
    </location>
</feature>
<keyword evidence="5 11" id="KW-0812">Transmembrane</keyword>
<evidence type="ECO:0000256" key="10">
    <source>
        <dbReference type="SAM" id="MobiDB-lite"/>
    </source>
</evidence>
<evidence type="ECO:0000256" key="5">
    <source>
        <dbReference type="ARBA" id="ARBA00022692"/>
    </source>
</evidence>
<dbReference type="EMBL" id="QGGU01000001">
    <property type="protein sequence ID" value="PWK54561.1"/>
    <property type="molecule type" value="Genomic_DNA"/>
</dbReference>
<keyword evidence="15" id="KW-1185">Reference proteome</keyword>
<keyword evidence="6" id="KW-0378">Hydrolase</keyword>